<evidence type="ECO:0000313" key="1">
    <source>
        <dbReference type="EMBL" id="KAH3783604.1"/>
    </source>
</evidence>
<protein>
    <submittedName>
        <fullName evidence="1">Uncharacterized protein</fullName>
    </submittedName>
</protein>
<accession>A0A9D4ISQ2</accession>
<gene>
    <name evidence="1" type="ORF">DPMN_161546</name>
</gene>
<dbReference type="OrthoDB" id="6115879at2759"/>
<sequence length="158" mass="19069">MARPFEWVKLDAFQCPVTGCPSRKPIAWECSRCHSAMFLNGLGQMVCENGNHFGNICEWNWNCGSSYHKGRFQRADMESFTFAFSQAVQLMGKMGSLWVAHLMTEIEKQYTRQNDGYNYNRRDDGYYYDRRDDDYYYSRRNDVYYYDRRYGDDYYDYR</sequence>
<comment type="caution">
    <text evidence="1">The sequence shown here is derived from an EMBL/GenBank/DDBJ whole genome shotgun (WGS) entry which is preliminary data.</text>
</comment>
<organism evidence="1 2">
    <name type="scientific">Dreissena polymorpha</name>
    <name type="common">Zebra mussel</name>
    <name type="synonym">Mytilus polymorpha</name>
    <dbReference type="NCBI Taxonomy" id="45954"/>
    <lineage>
        <taxon>Eukaryota</taxon>
        <taxon>Metazoa</taxon>
        <taxon>Spiralia</taxon>
        <taxon>Lophotrochozoa</taxon>
        <taxon>Mollusca</taxon>
        <taxon>Bivalvia</taxon>
        <taxon>Autobranchia</taxon>
        <taxon>Heteroconchia</taxon>
        <taxon>Euheterodonta</taxon>
        <taxon>Imparidentia</taxon>
        <taxon>Neoheterodontei</taxon>
        <taxon>Myida</taxon>
        <taxon>Dreissenoidea</taxon>
        <taxon>Dreissenidae</taxon>
        <taxon>Dreissena</taxon>
    </lineage>
</organism>
<keyword evidence="2" id="KW-1185">Reference proteome</keyword>
<reference evidence="1" key="1">
    <citation type="journal article" date="2019" name="bioRxiv">
        <title>The Genome of the Zebra Mussel, Dreissena polymorpha: A Resource for Invasive Species Research.</title>
        <authorList>
            <person name="McCartney M.A."/>
            <person name="Auch B."/>
            <person name="Kono T."/>
            <person name="Mallez S."/>
            <person name="Zhang Y."/>
            <person name="Obille A."/>
            <person name="Becker A."/>
            <person name="Abrahante J.E."/>
            <person name="Garbe J."/>
            <person name="Badalamenti J.P."/>
            <person name="Herman A."/>
            <person name="Mangelson H."/>
            <person name="Liachko I."/>
            <person name="Sullivan S."/>
            <person name="Sone E.D."/>
            <person name="Koren S."/>
            <person name="Silverstein K.A.T."/>
            <person name="Beckman K.B."/>
            <person name="Gohl D.M."/>
        </authorList>
    </citation>
    <scope>NUCLEOTIDE SEQUENCE</scope>
    <source>
        <strain evidence="1">Duluth1</strain>
        <tissue evidence="1">Whole animal</tissue>
    </source>
</reference>
<proteinExistence type="predicted"/>
<evidence type="ECO:0000313" key="2">
    <source>
        <dbReference type="Proteomes" id="UP000828390"/>
    </source>
</evidence>
<name>A0A9D4ISQ2_DREPO</name>
<reference evidence="1" key="2">
    <citation type="submission" date="2020-11" db="EMBL/GenBank/DDBJ databases">
        <authorList>
            <person name="McCartney M.A."/>
            <person name="Auch B."/>
            <person name="Kono T."/>
            <person name="Mallez S."/>
            <person name="Becker A."/>
            <person name="Gohl D.M."/>
            <person name="Silverstein K.A.T."/>
            <person name="Koren S."/>
            <person name="Bechman K.B."/>
            <person name="Herman A."/>
            <person name="Abrahante J.E."/>
            <person name="Garbe J."/>
        </authorList>
    </citation>
    <scope>NUCLEOTIDE SEQUENCE</scope>
    <source>
        <strain evidence="1">Duluth1</strain>
        <tissue evidence="1">Whole animal</tissue>
    </source>
</reference>
<dbReference type="Proteomes" id="UP000828390">
    <property type="component" value="Unassembled WGS sequence"/>
</dbReference>
<dbReference type="EMBL" id="JAIWYP010000008">
    <property type="protein sequence ID" value="KAH3783604.1"/>
    <property type="molecule type" value="Genomic_DNA"/>
</dbReference>
<dbReference type="AlphaFoldDB" id="A0A9D4ISQ2"/>